<evidence type="ECO:0000256" key="1">
    <source>
        <dbReference type="ARBA" id="ARBA00022527"/>
    </source>
</evidence>
<reference evidence="9" key="1">
    <citation type="submission" date="2021-02" db="EMBL/GenBank/DDBJ databases">
        <authorList>
            <person name="Dougan E. K."/>
            <person name="Rhodes N."/>
            <person name="Thang M."/>
            <person name="Chan C."/>
        </authorList>
    </citation>
    <scope>NUCLEOTIDE SEQUENCE</scope>
</reference>
<dbReference type="Proteomes" id="UP000601435">
    <property type="component" value="Unassembled WGS sequence"/>
</dbReference>
<dbReference type="Gene3D" id="3.30.200.20">
    <property type="entry name" value="Phosphorylase Kinase, domain 1"/>
    <property type="match status" value="1"/>
</dbReference>
<dbReference type="SUPFAM" id="SSF56112">
    <property type="entry name" value="Protein kinase-like (PK-like)"/>
    <property type="match status" value="1"/>
</dbReference>
<dbReference type="InterPro" id="IPR000719">
    <property type="entry name" value="Prot_kinase_dom"/>
</dbReference>
<evidence type="ECO:0000256" key="2">
    <source>
        <dbReference type="ARBA" id="ARBA00022679"/>
    </source>
</evidence>
<keyword evidence="7" id="KW-1133">Transmembrane helix</keyword>
<feature type="domain" description="Protein kinase" evidence="8">
    <location>
        <begin position="125"/>
        <end position="381"/>
    </location>
</feature>
<dbReference type="PANTHER" id="PTHR24353">
    <property type="entry name" value="CYCLIC NUCLEOTIDE-DEPENDENT PROTEIN KINASE"/>
    <property type="match status" value="1"/>
</dbReference>
<dbReference type="Gene3D" id="1.10.510.10">
    <property type="entry name" value="Transferase(Phosphotransferase) domain 1"/>
    <property type="match status" value="1"/>
</dbReference>
<evidence type="ECO:0000259" key="8">
    <source>
        <dbReference type="PROSITE" id="PS50011"/>
    </source>
</evidence>
<dbReference type="SMART" id="SM00220">
    <property type="entry name" value="S_TKc"/>
    <property type="match status" value="1"/>
</dbReference>
<proteinExistence type="predicted"/>
<evidence type="ECO:0000256" key="4">
    <source>
        <dbReference type="ARBA" id="ARBA00022777"/>
    </source>
</evidence>
<evidence type="ECO:0000256" key="6">
    <source>
        <dbReference type="SAM" id="MobiDB-lite"/>
    </source>
</evidence>
<organism evidence="9 10">
    <name type="scientific">Symbiodinium necroappetens</name>
    <dbReference type="NCBI Taxonomy" id="1628268"/>
    <lineage>
        <taxon>Eukaryota</taxon>
        <taxon>Sar</taxon>
        <taxon>Alveolata</taxon>
        <taxon>Dinophyceae</taxon>
        <taxon>Suessiales</taxon>
        <taxon>Symbiodiniaceae</taxon>
        <taxon>Symbiodinium</taxon>
    </lineage>
</organism>
<dbReference type="GO" id="GO:0005524">
    <property type="term" value="F:ATP binding"/>
    <property type="evidence" value="ECO:0007669"/>
    <property type="project" value="UniProtKB-KW"/>
</dbReference>
<dbReference type="AlphaFoldDB" id="A0A812JR73"/>
<keyword evidence="5" id="KW-0067">ATP-binding</keyword>
<name>A0A812JR73_9DINO</name>
<dbReference type="OrthoDB" id="432797at2759"/>
<keyword evidence="4" id="KW-0418">Kinase</keyword>
<gene>
    <name evidence="9" type="primary">Prkx</name>
    <name evidence="9" type="ORF">SNEC2469_LOCUS1993</name>
</gene>
<keyword evidence="1" id="KW-0723">Serine/threonine-protein kinase</keyword>
<dbReference type="InterPro" id="IPR011009">
    <property type="entry name" value="Kinase-like_dom_sf"/>
</dbReference>
<evidence type="ECO:0000313" key="10">
    <source>
        <dbReference type="Proteomes" id="UP000601435"/>
    </source>
</evidence>
<evidence type="ECO:0000256" key="5">
    <source>
        <dbReference type="ARBA" id="ARBA00022840"/>
    </source>
</evidence>
<evidence type="ECO:0000256" key="7">
    <source>
        <dbReference type="SAM" id="Phobius"/>
    </source>
</evidence>
<keyword evidence="7" id="KW-0472">Membrane</keyword>
<evidence type="ECO:0000313" key="9">
    <source>
        <dbReference type="EMBL" id="CAE7209023.1"/>
    </source>
</evidence>
<keyword evidence="7" id="KW-0812">Transmembrane</keyword>
<keyword evidence="3" id="KW-0547">Nucleotide-binding</keyword>
<dbReference type="Pfam" id="PF00069">
    <property type="entry name" value="Pkinase"/>
    <property type="match status" value="1"/>
</dbReference>
<evidence type="ECO:0000256" key="3">
    <source>
        <dbReference type="ARBA" id="ARBA00022741"/>
    </source>
</evidence>
<dbReference type="EMBL" id="CAJNJA010006342">
    <property type="protein sequence ID" value="CAE7209023.1"/>
    <property type="molecule type" value="Genomic_DNA"/>
</dbReference>
<accession>A0A812JR73</accession>
<feature type="region of interest" description="Disordered" evidence="6">
    <location>
        <begin position="405"/>
        <end position="454"/>
    </location>
</feature>
<protein>
    <submittedName>
        <fullName evidence="9">Prkx protein</fullName>
    </submittedName>
</protein>
<sequence length="454" mass="50617">MNLIVALLVTALCVTACSVLIVLLLILRGSRFTLPAISASAIWPGKLEDNTAGFSQNLSYNEFLEKHIRRQLSQGMRSCLQKSIAEAVAEIRRQPRLPALDDVEEEVSNESNGLPGIVSTDFSTLRARGCLGILDNTGVTRIDLVEHPDAQLCTWKTMSKAKLIKEHKVKTVVAERLVLLATSACPSPFILGYYGCCQTPRYLRFHMEGFGASLHYVYQRDRLYGSEPHARYYMASVVCALQHLHSLHVVLRCLKPEDCVLTFQGKLQLFDFHFSKIIVNKTWTTCGTPEYFAPEVVSNSGHSFDYDWWMVGIMMYELCAEVSPFAEPNMMNTYSRIKKCQFTFPKSVPTSARNVIRQLLVKNPSKRAPGGAKSLAKHSLFRPVSAPNGSWDCLHKMEPPFTPSFADGPFSNIEKASDEDLAESWGAPTGSEDPPPGRAEWEQFGPVGPCDDFP</sequence>
<dbReference type="GO" id="GO:0004674">
    <property type="term" value="F:protein serine/threonine kinase activity"/>
    <property type="evidence" value="ECO:0007669"/>
    <property type="project" value="UniProtKB-KW"/>
</dbReference>
<comment type="caution">
    <text evidence="9">The sequence shown here is derived from an EMBL/GenBank/DDBJ whole genome shotgun (WGS) entry which is preliminary data.</text>
</comment>
<dbReference type="PROSITE" id="PS50011">
    <property type="entry name" value="PROTEIN_KINASE_DOM"/>
    <property type="match status" value="1"/>
</dbReference>
<keyword evidence="10" id="KW-1185">Reference proteome</keyword>
<keyword evidence="2" id="KW-0808">Transferase</keyword>
<feature type="transmembrane region" description="Helical" evidence="7">
    <location>
        <begin position="6"/>
        <end position="27"/>
    </location>
</feature>